<gene>
    <name evidence="4" type="ORF">TCAL_16950</name>
</gene>
<accession>A0A553NNI2</accession>
<dbReference type="InterPro" id="IPR013087">
    <property type="entry name" value="Znf_C2H2_type"/>
</dbReference>
<dbReference type="EMBL" id="VCGU01000011">
    <property type="protein sequence ID" value="TRY67013.1"/>
    <property type="molecule type" value="Genomic_DNA"/>
</dbReference>
<evidence type="ECO:0000259" key="3">
    <source>
        <dbReference type="PROSITE" id="PS50157"/>
    </source>
</evidence>
<feature type="compositionally biased region" description="Basic and acidic residues" evidence="2">
    <location>
        <begin position="187"/>
        <end position="201"/>
    </location>
</feature>
<keyword evidence="1" id="KW-0863">Zinc-finger</keyword>
<dbReference type="PROSITE" id="PS50157">
    <property type="entry name" value="ZINC_FINGER_C2H2_2"/>
    <property type="match status" value="1"/>
</dbReference>
<feature type="compositionally biased region" description="Polar residues" evidence="2">
    <location>
        <begin position="275"/>
        <end position="288"/>
    </location>
</feature>
<proteinExistence type="predicted"/>
<feature type="compositionally biased region" description="Polar residues" evidence="2">
    <location>
        <begin position="527"/>
        <end position="558"/>
    </location>
</feature>
<feature type="compositionally biased region" description="Polar residues" evidence="2">
    <location>
        <begin position="747"/>
        <end position="758"/>
    </location>
</feature>
<feature type="region of interest" description="Disordered" evidence="2">
    <location>
        <begin position="1"/>
        <end position="20"/>
    </location>
</feature>
<feature type="domain" description="C2H2-type" evidence="3">
    <location>
        <begin position="22"/>
        <end position="49"/>
    </location>
</feature>
<feature type="compositionally biased region" description="Polar residues" evidence="2">
    <location>
        <begin position="457"/>
        <end position="473"/>
    </location>
</feature>
<evidence type="ECO:0000313" key="5">
    <source>
        <dbReference type="Proteomes" id="UP000318571"/>
    </source>
</evidence>
<protein>
    <recommendedName>
        <fullName evidence="3">C2H2-type domain-containing protein</fullName>
    </recommendedName>
</protein>
<feature type="compositionally biased region" description="Basic and acidic residues" evidence="2">
    <location>
        <begin position="154"/>
        <end position="177"/>
    </location>
</feature>
<feature type="compositionally biased region" description="Basic and acidic residues" evidence="2">
    <location>
        <begin position="475"/>
        <end position="488"/>
    </location>
</feature>
<feature type="compositionally biased region" description="Low complexity" evidence="2">
    <location>
        <begin position="62"/>
        <end position="82"/>
    </location>
</feature>
<evidence type="ECO:0000256" key="2">
    <source>
        <dbReference type="SAM" id="MobiDB-lite"/>
    </source>
</evidence>
<sequence>MDLIKSPGSDDGTPTSTNANKYNCQICGFSASRLNVIILHNKTHSDTSGTPATPPKVAKPIPKTSPSVTSSSLVSVKSLLTPIIPPKGKPGRPKGSGKKKPVIAATSAVDTPSTPKPRGRGRPPRAKKVEEPDVKPAIVKPTKAPSPVKKSRLTKKEKEELAKEEARKKEERDKILGDWDDEEEEEERKVVPEKTRMRDLMEPFVDSSEEEEEEGFMGDDNVHGNSYEGEEEQDKKDREIEEARLKKEKDERDKIEAIKSKSDDQIDESKKNGDHNGSTDVSGDTSLSTTVLKGDDELLAMDIGKVLEETAVPDVPSVDVEKVKKRKSVSFGATKEFANTKIALVQPESNLDDPMMIDDEFDEFVSSADISMPSPPKVYQAKKILKRGVETNPVSISSVAQSSELVVSKPDVVAGAPPTNGASANNGGLQGTTKVEVDQSKVDSGIEAEESVPLPEPNNTEDPPKSQESSSNAPEPEKSVSESHEEAASHPVPDTSAEEQKVDESPQVDTTTDLPTVSEPSEEKQTPTKPDSNSQQDSGPLSNGTSVESQSESLVAVSLSNETNTVSAVQMVMTTSDIISENGPADTTYVSQIPSPSVMATASALNVMTTVGGETASVVTSGEDTYLILVDDGSGAVDSLNSQTLYIDPSQLENGNMVLMTNEGVPVSAQGVSVASSNSNNHPHEILAALNTQQLQLQHQQQQQQPPQQPPKTPVLGSGVKLGLVETTPSPTARPVMSPAEIPSGSVALSNNTPVISEQQQQQQQQQQVLLAGTVTQDQVIP</sequence>
<organism evidence="4 5">
    <name type="scientific">Tigriopus californicus</name>
    <name type="common">Marine copepod</name>
    <dbReference type="NCBI Taxonomy" id="6832"/>
    <lineage>
        <taxon>Eukaryota</taxon>
        <taxon>Metazoa</taxon>
        <taxon>Ecdysozoa</taxon>
        <taxon>Arthropoda</taxon>
        <taxon>Crustacea</taxon>
        <taxon>Multicrustacea</taxon>
        <taxon>Hexanauplia</taxon>
        <taxon>Copepoda</taxon>
        <taxon>Harpacticoida</taxon>
        <taxon>Harpacticidae</taxon>
        <taxon>Tigriopus</taxon>
    </lineage>
</organism>
<keyword evidence="1" id="KW-0479">Metal-binding</keyword>
<feature type="region of interest" description="Disordered" evidence="2">
    <location>
        <begin position="400"/>
        <end position="558"/>
    </location>
</feature>
<feature type="compositionally biased region" description="Basic residues" evidence="2">
    <location>
        <begin position="89"/>
        <end position="101"/>
    </location>
</feature>
<dbReference type="Proteomes" id="UP000318571">
    <property type="component" value="Chromosome 4"/>
</dbReference>
<dbReference type="AlphaFoldDB" id="A0A553NNI2"/>
<dbReference type="STRING" id="6832.A0A553NNI2"/>
<feature type="compositionally biased region" description="Basic and acidic residues" evidence="2">
    <location>
        <begin position="233"/>
        <end position="274"/>
    </location>
</feature>
<feature type="compositionally biased region" description="Polar residues" evidence="2">
    <location>
        <begin position="507"/>
        <end position="519"/>
    </location>
</feature>
<evidence type="ECO:0000256" key="1">
    <source>
        <dbReference type="PROSITE-ProRule" id="PRU00042"/>
    </source>
</evidence>
<reference evidence="4 5" key="1">
    <citation type="journal article" date="2018" name="Nat. Ecol. Evol.">
        <title>Genomic signatures of mitonuclear coevolution across populations of Tigriopus californicus.</title>
        <authorList>
            <person name="Barreto F.S."/>
            <person name="Watson E.T."/>
            <person name="Lima T.G."/>
            <person name="Willett C.S."/>
            <person name="Edmands S."/>
            <person name="Li W."/>
            <person name="Burton R.S."/>
        </authorList>
    </citation>
    <scope>NUCLEOTIDE SEQUENCE [LARGE SCALE GENOMIC DNA]</scope>
    <source>
        <strain evidence="4 5">San Diego</strain>
    </source>
</reference>
<comment type="caution">
    <text evidence="4">The sequence shown here is derived from an EMBL/GenBank/DDBJ whole genome shotgun (WGS) entry which is preliminary data.</text>
</comment>
<feature type="region of interest" description="Disordered" evidence="2">
    <location>
        <begin position="698"/>
        <end position="764"/>
    </location>
</feature>
<evidence type="ECO:0000313" key="4">
    <source>
        <dbReference type="EMBL" id="TRY67013.1"/>
    </source>
</evidence>
<feature type="compositionally biased region" description="Basic residues" evidence="2">
    <location>
        <begin position="117"/>
        <end position="126"/>
    </location>
</feature>
<keyword evidence="5" id="KW-1185">Reference proteome</keyword>
<dbReference type="OMA" id="NIHEFLE"/>
<feature type="compositionally biased region" description="Polar residues" evidence="2">
    <location>
        <begin position="420"/>
        <end position="433"/>
    </location>
</feature>
<feature type="compositionally biased region" description="Acidic residues" evidence="2">
    <location>
        <begin position="207"/>
        <end position="217"/>
    </location>
</feature>
<keyword evidence="1" id="KW-0862">Zinc</keyword>
<dbReference type="GO" id="GO:0008270">
    <property type="term" value="F:zinc ion binding"/>
    <property type="evidence" value="ECO:0007669"/>
    <property type="project" value="UniProtKB-KW"/>
</dbReference>
<feature type="region of interest" description="Disordered" evidence="2">
    <location>
        <begin position="42"/>
        <end position="288"/>
    </location>
</feature>
<name>A0A553NNI2_TIGCA</name>